<comment type="caution">
    <text evidence="1">The sequence shown here is derived from an EMBL/GenBank/DDBJ whole genome shotgun (WGS) entry which is preliminary data.</text>
</comment>
<dbReference type="SUPFAM" id="SSF56219">
    <property type="entry name" value="DNase I-like"/>
    <property type="match status" value="1"/>
</dbReference>
<sequence length="155" mass="18517">MDFNQCINKCALSEVKSSGSKFTWWNGRIDGECIFKKLDRVLCNQEFEQILPTSKVHHLIRQGSDHAPLHFICNSEESIIRPFKFLNFWTKHPKFRKVAHRFWNFKQRSRRCSWSKETFGNIFNEVQTLEEEIRIKEMQLEINPSPGNRQELSRT</sequence>
<proteinExistence type="predicted"/>
<dbReference type="Proteomes" id="UP000824120">
    <property type="component" value="Chromosome 10"/>
</dbReference>
<dbReference type="EMBL" id="JACXVP010000010">
    <property type="protein sequence ID" value="KAG5583445.1"/>
    <property type="molecule type" value="Genomic_DNA"/>
</dbReference>
<gene>
    <name evidence="1" type="ORF">H5410_054072</name>
</gene>
<reference evidence="1 2" key="1">
    <citation type="submission" date="2020-09" db="EMBL/GenBank/DDBJ databases">
        <title>De no assembly of potato wild relative species, Solanum commersonii.</title>
        <authorList>
            <person name="Cho K."/>
        </authorList>
    </citation>
    <scope>NUCLEOTIDE SEQUENCE [LARGE SCALE GENOMIC DNA]</scope>
    <source>
        <strain evidence="1">LZ3.2</strain>
        <tissue evidence="1">Leaf</tissue>
    </source>
</reference>
<evidence type="ECO:0000313" key="1">
    <source>
        <dbReference type="EMBL" id="KAG5583445.1"/>
    </source>
</evidence>
<dbReference type="OrthoDB" id="1304934at2759"/>
<dbReference type="PANTHER" id="PTHR33710:SF79">
    <property type="entry name" value="OS06G0205337 PROTEIN"/>
    <property type="match status" value="1"/>
</dbReference>
<dbReference type="AlphaFoldDB" id="A0A9J5X7K6"/>
<evidence type="ECO:0000313" key="2">
    <source>
        <dbReference type="Proteomes" id="UP000824120"/>
    </source>
</evidence>
<organism evidence="1 2">
    <name type="scientific">Solanum commersonii</name>
    <name type="common">Commerson's wild potato</name>
    <name type="synonym">Commerson's nightshade</name>
    <dbReference type="NCBI Taxonomy" id="4109"/>
    <lineage>
        <taxon>Eukaryota</taxon>
        <taxon>Viridiplantae</taxon>
        <taxon>Streptophyta</taxon>
        <taxon>Embryophyta</taxon>
        <taxon>Tracheophyta</taxon>
        <taxon>Spermatophyta</taxon>
        <taxon>Magnoliopsida</taxon>
        <taxon>eudicotyledons</taxon>
        <taxon>Gunneridae</taxon>
        <taxon>Pentapetalae</taxon>
        <taxon>asterids</taxon>
        <taxon>lamiids</taxon>
        <taxon>Solanales</taxon>
        <taxon>Solanaceae</taxon>
        <taxon>Solanoideae</taxon>
        <taxon>Solaneae</taxon>
        <taxon>Solanum</taxon>
    </lineage>
</organism>
<dbReference type="InterPro" id="IPR036691">
    <property type="entry name" value="Endo/exonu/phosph_ase_sf"/>
</dbReference>
<name>A0A9J5X7K6_SOLCO</name>
<dbReference type="PANTHER" id="PTHR33710">
    <property type="entry name" value="BNAC02G09200D PROTEIN"/>
    <property type="match status" value="1"/>
</dbReference>
<protein>
    <submittedName>
        <fullName evidence="1">Uncharacterized protein</fullName>
    </submittedName>
</protein>
<accession>A0A9J5X7K6</accession>
<dbReference type="Gene3D" id="3.60.10.10">
    <property type="entry name" value="Endonuclease/exonuclease/phosphatase"/>
    <property type="match status" value="1"/>
</dbReference>
<keyword evidence="2" id="KW-1185">Reference proteome</keyword>